<sequence length="107" mass="11891">MSLKVEAEGSYFAFSIELGNGVHINIDFPPKISEWKKLFSSIEENTDCKIVFSRSEGQSYIKHSNGIVSFSVEKSGASGEEICVNIPASKCVEAFKIFIQRNSNDSY</sequence>
<dbReference type="InterPro" id="IPR043911">
    <property type="entry name" value="DUF5766"/>
</dbReference>
<proteinExistence type="predicted"/>
<name>W5S4T1_9VIRU</name>
<evidence type="ECO:0000313" key="1">
    <source>
        <dbReference type="EMBL" id="AHH01654.1"/>
    </source>
</evidence>
<dbReference type="RefSeq" id="YP_009000989.1">
    <property type="nucleotide sequence ID" value="NC_023423.1"/>
</dbReference>
<dbReference type="KEGG" id="vg:18266115"/>
<dbReference type="EMBL" id="KF740664">
    <property type="protein sequence ID" value="AHH01654.1"/>
    <property type="molecule type" value="Genomic_DNA"/>
</dbReference>
<dbReference type="Proteomes" id="UP000202176">
    <property type="component" value="Segment"/>
</dbReference>
<reference evidence="1 2" key="1">
    <citation type="journal article" date="2014" name="Proc. Natl. Acad. Sci. U.S.A.">
        <title>Thirty-thousand-year-old distant relative of giant icosahedral DNA viruses with a pandoravirus morphology.</title>
        <authorList>
            <person name="Legendre M."/>
            <person name="Bartoli J."/>
            <person name="Shmakova L."/>
            <person name="Jeudy S."/>
            <person name="Labadie K."/>
            <person name="Adrait A."/>
            <person name="Lescot M."/>
            <person name="Poirot O."/>
            <person name="Bertaux L."/>
            <person name="Bruley C."/>
            <person name="Coute Y."/>
            <person name="Rivkina E."/>
            <person name="Abergel C."/>
            <person name="Claverie J.M."/>
        </authorList>
    </citation>
    <scope>NUCLEOTIDE SEQUENCE [LARGE SCALE GENOMIC DNA]</scope>
    <source>
        <strain evidence="1">P1084-T</strain>
    </source>
</reference>
<dbReference type="GeneID" id="18266115"/>
<organism evidence="1 2">
    <name type="scientific">Pithovirus sibericum</name>
    <dbReference type="NCBI Taxonomy" id="1450746"/>
    <lineage>
        <taxon>Viruses</taxon>
        <taxon>Pithoviruses</taxon>
        <taxon>Orthopithovirinae</taxon>
        <taxon>Alphapithovirus</taxon>
        <taxon>Alphapithovirus sibericum</taxon>
    </lineage>
</organism>
<evidence type="ECO:0000313" key="2">
    <source>
        <dbReference type="Proteomes" id="UP000202176"/>
    </source>
</evidence>
<gene>
    <name evidence="1" type="ORF">pv_87</name>
</gene>
<protein>
    <submittedName>
        <fullName evidence="1">Uncharacterized protein</fullName>
    </submittedName>
</protein>
<accession>W5S4T1</accession>
<dbReference type="Pfam" id="PF19070">
    <property type="entry name" value="DUF5766"/>
    <property type="match status" value="1"/>
</dbReference>
<keyword evidence="2" id="KW-1185">Reference proteome</keyword>